<dbReference type="EMBL" id="UPSH01000001">
    <property type="protein sequence ID" value="VBB18080.1"/>
    <property type="molecule type" value="Genomic_DNA"/>
</dbReference>
<accession>A0A5K0U8E2</accession>
<dbReference type="Pfam" id="PF19065">
    <property type="entry name" value="P8_CR"/>
    <property type="match status" value="1"/>
</dbReference>
<name>A0A5K0U8E2_9VIRU</name>
<reference evidence="2 3" key="1">
    <citation type="submission" date="2018-10" db="EMBL/GenBank/DDBJ databases">
        <authorList>
            <consortium name="IHU Genomes"/>
        </authorList>
    </citation>
    <scope>NUCLEOTIDE SEQUENCE [LARGE SCALE GENOMIC DNA]</scope>
    <source>
        <strain evidence="2 3">A1</strain>
    </source>
</reference>
<dbReference type="InterPro" id="IPR043916">
    <property type="entry name" value="P8_CR"/>
</dbReference>
<proteinExistence type="predicted"/>
<evidence type="ECO:0000259" key="1">
    <source>
        <dbReference type="Pfam" id="PF19065"/>
    </source>
</evidence>
<gene>
    <name evidence="2" type="ORF">YASMINEVIRUS_543</name>
</gene>
<comment type="caution">
    <text evidence="2">The sequence shown here is derived from an EMBL/GenBank/DDBJ whole genome shotgun (WGS) entry which is preliminary data.</text>
</comment>
<sequence length="179" mass="20852">MADYDNYAPVNRTLSYGGPDIYSREDMEDAPGDPYAVEEDYYTKLALRQWKVCPSKVAKEYFSVTNIRRIQKQIKREVYNRSYKKFKLSEDQNVLDLLQSMIVVYEQYGKDLPSRVVSQVKMLNEQTVQYIVPDMMTNLKQHYGYLDDIKNPINPLPQPINVNHAGRTQLPSIAQLYGL</sequence>
<organism evidence="2 3">
    <name type="scientific">Yasminevirus sp. GU-2018</name>
    <dbReference type="NCBI Taxonomy" id="2420051"/>
    <lineage>
        <taxon>Viruses</taxon>
        <taxon>Varidnaviria</taxon>
        <taxon>Bamfordvirae</taxon>
        <taxon>Nucleocytoviricota</taxon>
        <taxon>Megaviricetes</taxon>
        <taxon>Imitervirales</taxon>
        <taxon>Mimiviridae</taxon>
        <taxon>Klosneuvirinae</taxon>
        <taxon>Yasminevirus</taxon>
        <taxon>Yasminevirus saudimassiliense</taxon>
    </lineage>
</organism>
<feature type="domain" description="Minor capsid protein P8 central region" evidence="1">
    <location>
        <begin position="51"/>
        <end position="173"/>
    </location>
</feature>
<protein>
    <recommendedName>
        <fullName evidence="1">Minor capsid protein P8 central region domain-containing protein</fullName>
    </recommendedName>
</protein>
<evidence type="ECO:0000313" key="3">
    <source>
        <dbReference type="Proteomes" id="UP000594342"/>
    </source>
</evidence>
<keyword evidence="3" id="KW-1185">Reference proteome</keyword>
<evidence type="ECO:0000313" key="2">
    <source>
        <dbReference type="EMBL" id="VBB18080.1"/>
    </source>
</evidence>
<dbReference type="Proteomes" id="UP000594342">
    <property type="component" value="Unassembled WGS sequence"/>
</dbReference>